<keyword evidence="7 8" id="KW-0998">Cell outer membrane</keyword>
<dbReference type="InterPro" id="IPR000531">
    <property type="entry name" value="Beta-barrel_TonB"/>
</dbReference>
<evidence type="ECO:0000256" key="7">
    <source>
        <dbReference type="ARBA" id="ARBA00023237"/>
    </source>
</evidence>
<dbReference type="Pfam" id="PF13715">
    <property type="entry name" value="CarbopepD_reg_2"/>
    <property type="match status" value="1"/>
</dbReference>
<dbReference type="InterPro" id="IPR008969">
    <property type="entry name" value="CarboxyPept-like_regulatory"/>
</dbReference>
<keyword evidence="5 9" id="KW-0798">TonB box</keyword>
<proteinExistence type="inferred from homology"/>
<evidence type="ECO:0000313" key="13">
    <source>
        <dbReference type="EMBL" id="PRX53810.1"/>
    </source>
</evidence>
<gene>
    <name evidence="13" type="ORF">CLV81_2198</name>
</gene>
<dbReference type="NCBIfam" id="TIGR04056">
    <property type="entry name" value="OMP_RagA_SusC"/>
    <property type="match status" value="1"/>
</dbReference>
<dbReference type="Pfam" id="PF07715">
    <property type="entry name" value="Plug"/>
    <property type="match status" value="1"/>
</dbReference>
<keyword evidence="10" id="KW-0732">Signal</keyword>
<dbReference type="AlphaFoldDB" id="A0A2T0M8K1"/>
<dbReference type="InterPro" id="IPR023997">
    <property type="entry name" value="TonB-dep_OMP_SusC/RagA_CS"/>
</dbReference>
<evidence type="ECO:0000256" key="5">
    <source>
        <dbReference type="ARBA" id="ARBA00023077"/>
    </source>
</evidence>
<organism evidence="13 14">
    <name type="scientific">Flagellimonas meridianipacifica</name>
    <dbReference type="NCBI Taxonomy" id="1080225"/>
    <lineage>
        <taxon>Bacteria</taxon>
        <taxon>Pseudomonadati</taxon>
        <taxon>Bacteroidota</taxon>
        <taxon>Flavobacteriia</taxon>
        <taxon>Flavobacteriales</taxon>
        <taxon>Flavobacteriaceae</taxon>
        <taxon>Flagellimonas</taxon>
    </lineage>
</organism>
<feature type="chain" id="PRO_5015598176" evidence="10">
    <location>
        <begin position="22"/>
        <end position="1047"/>
    </location>
</feature>
<keyword evidence="4 8" id="KW-0812">Transmembrane</keyword>
<evidence type="ECO:0000259" key="11">
    <source>
        <dbReference type="Pfam" id="PF00593"/>
    </source>
</evidence>
<dbReference type="SUPFAM" id="SSF49464">
    <property type="entry name" value="Carboxypeptidase regulatory domain-like"/>
    <property type="match status" value="1"/>
</dbReference>
<dbReference type="OrthoDB" id="9768177at2"/>
<evidence type="ECO:0000256" key="9">
    <source>
        <dbReference type="RuleBase" id="RU003357"/>
    </source>
</evidence>
<dbReference type="SUPFAM" id="SSF56935">
    <property type="entry name" value="Porins"/>
    <property type="match status" value="1"/>
</dbReference>
<dbReference type="InterPro" id="IPR039426">
    <property type="entry name" value="TonB-dep_rcpt-like"/>
</dbReference>
<feature type="domain" description="TonB-dependent receptor-like beta-barrel" evidence="11">
    <location>
        <begin position="401"/>
        <end position="992"/>
    </location>
</feature>
<sequence length="1047" mass="116261">MKKKSVFLVIFLLLSSVAVFSQQTITVSGTVTEVGGQPLPGAAVVIIGTSIGTQTDFDGNYVLNDVPTDATLAFSYIGYIGQEIPVNNLTSISVSLQEDTQRLDEVVVVGYGEQKRSDITGAVVSVKSEEIVKLPTLTAVQAIQGKVAGVNIVANDAPGATPTVIVRGVGTALAGREPFYVVDGQPLQDIRSINPADIESIEFLKGASYANIYGIRAANGVILITTKKGREGKLTFNFDSFFGLRSVLNRVDMANGSQYTQFFNEENAAIGGPQLQPNQRYDTDWYDELLQTGTVQNYNFSVSGASEKVNYFLSYNFYDEEGILEDAKFSRGNIRSNNTFKLFDDRFRITQNLNVTYTNEAPKPFGAFNNAYRQSPLVPVFYDNGRFGQSFYNQTTGIVGFEAAEGESIGRLNSAGNPVSQVFFEDIDQSTTTLQGQITAEFDVTDYLTATARFGATQGFLKRTDFQPIRQEWLNADPIRTVEQFEEGRADLDGDGVISTEFANNRLNVRDEEFFRWNIEAFLTFDKSFDKHNVSATVGLSRENFGGRETVIAEGFDVFDEPRLRSLGRQTSSFFANTVDQIFNQSTNLQSYFARAEYDFAEKYFVRAVIRRDGTSDFVTGENFFDNFPAFSLGWTLTEENFLKDNELINFFKVFGGWGQLGNANVPINVQQIETDAASGNENYVFGPTQDLIFGAAFGSPVFPLQWEVTEEFEVGFDFAMLDRKLSGTFTYYDRNNTNAIINVQNTLNSAAEGNFLAQAAEVSNSGVEVLVNWRDRVGEDFSYNVGVNFSTNRNRVENVVPGFDGEVGGGLGNGQITKRLQEGQPLFAWWLFEADGVWQNQEEIDNNPSVGNARPGHLRYVDQNEDGVIDDRDKRFFDNYVPTFNYGVTIGAQYKNFDFSLDGFGVGGNKIYNGLANTRLQSVNISEEIFNSRWTGEGSTNSSPGADRDALASSFWLEDGDFFRINNITLGYTINQMGFLDRARIYFTAQNPFIFTNYSGFTPELNRSGTDAAGNPEFGNPREQTGIELNAYPTTRTFILGLNLQI</sequence>
<evidence type="ECO:0000256" key="10">
    <source>
        <dbReference type="SAM" id="SignalP"/>
    </source>
</evidence>
<dbReference type="InterPro" id="IPR037066">
    <property type="entry name" value="Plug_dom_sf"/>
</dbReference>
<evidence type="ECO:0000256" key="3">
    <source>
        <dbReference type="ARBA" id="ARBA00022452"/>
    </source>
</evidence>
<dbReference type="NCBIfam" id="TIGR04057">
    <property type="entry name" value="SusC_RagA_signa"/>
    <property type="match status" value="1"/>
</dbReference>
<dbReference type="Pfam" id="PF00593">
    <property type="entry name" value="TonB_dep_Rec_b-barrel"/>
    <property type="match status" value="1"/>
</dbReference>
<dbReference type="InterPro" id="IPR012910">
    <property type="entry name" value="Plug_dom"/>
</dbReference>
<dbReference type="RefSeq" id="WP_106145147.1">
    <property type="nucleotide sequence ID" value="NZ_PVYX01000002.1"/>
</dbReference>
<evidence type="ECO:0000256" key="8">
    <source>
        <dbReference type="PROSITE-ProRule" id="PRU01360"/>
    </source>
</evidence>
<keyword evidence="2 8" id="KW-0813">Transport</keyword>
<dbReference type="GO" id="GO:0009279">
    <property type="term" value="C:cell outer membrane"/>
    <property type="evidence" value="ECO:0007669"/>
    <property type="project" value="UniProtKB-SubCell"/>
</dbReference>
<keyword evidence="3 8" id="KW-1134">Transmembrane beta strand</keyword>
<evidence type="ECO:0000313" key="14">
    <source>
        <dbReference type="Proteomes" id="UP000237640"/>
    </source>
</evidence>
<dbReference type="Gene3D" id="2.170.130.10">
    <property type="entry name" value="TonB-dependent receptor, plug domain"/>
    <property type="match status" value="1"/>
</dbReference>
<accession>A0A2T0M8K1</accession>
<evidence type="ECO:0000259" key="12">
    <source>
        <dbReference type="Pfam" id="PF07715"/>
    </source>
</evidence>
<dbReference type="Gene3D" id="2.60.40.1120">
    <property type="entry name" value="Carboxypeptidase-like, regulatory domain"/>
    <property type="match status" value="1"/>
</dbReference>
<evidence type="ECO:0000256" key="2">
    <source>
        <dbReference type="ARBA" id="ARBA00022448"/>
    </source>
</evidence>
<evidence type="ECO:0000256" key="6">
    <source>
        <dbReference type="ARBA" id="ARBA00023136"/>
    </source>
</evidence>
<comment type="caution">
    <text evidence="13">The sequence shown here is derived from an EMBL/GenBank/DDBJ whole genome shotgun (WGS) entry which is preliminary data.</text>
</comment>
<name>A0A2T0M8K1_9FLAO</name>
<dbReference type="InterPro" id="IPR023996">
    <property type="entry name" value="TonB-dep_OMP_SusC/RagA"/>
</dbReference>
<protein>
    <submittedName>
        <fullName evidence="13">TonB-linked SusC/RagA family outer membrane protein</fullName>
    </submittedName>
</protein>
<keyword evidence="14" id="KW-1185">Reference proteome</keyword>
<reference evidence="13 14" key="1">
    <citation type="submission" date="2018-03" db="EMBL/GenBank/DDBJ databases">
        <title>Genomic Encyclopedia of Archaeal and Bacterial Type Strains, Phase II (KMG-II): from individual species to whole genera.</title>
        <authorList>
            <person name="Goeker M."/>
        </authorList>
    </citation>
    <scope>NUCLEOTIDE SEQUENCE [LARGE SCALE GENOMIC DNA]</scope>
    <source>
        <strain evidence="13 14">DSM 25027</strain>
    </source>
</reference>
<dbReference type="PROSITE" id="PS52016">
    <property type="entry name" value="TONB_DEPENDENT_REC_3"/>
    <property type="match status" value="1"/>
</dbReference>
<keyword evidence="6 8" id="KW-0472">Membrane</keyword>
<comment type="subcellular location">
    <subcellularLocation>
        <location evidence="1 8">Cell outer membrane</location>
        <topology evidence="1 8">Multi-pass membrane protein</topology>
    </subcellularLocation>
</comment>
<dbReference type="InterPro" id="IPR036942">
    <property type="entry name" value="Beta-barrel_TonB_sf"/>
</dbReference>
<comment type="similarity">
    <text evidence="8 9">Belongs to the TonB-dependent receptor family.</text>
</comment>
<feature type="signal peptide" evidence="10">
    <location>
        <begin position="1"/>
        <end position="21"/>
    </location>
</feature>
<dbReference type="EMBL" id="PVYX01000002">
    <property type="protein sequence ID" value="PRX53810.1"/>
    <property type="molecule type" value="Genomic_DNA"/>
</dbReference>
<evidence type="ECO:0000256" key="4">
    <source>
        <dbReference type="ARBA" id="ARBA00022692"/>
    </source>
</evidence>
<dbReference type="Gene3D" id="2.40.170.20">
    <property type="entry name" value="TonB-dependent receptor, beta-barrel domain"/>
    <property type="match status" value="1"/>
</dbReference>
<dbReference type="Proteomes" id="UP000237640">
    <property type="component" value="Unassembled WGS sequence"/>
</dbReference>
<feature type="domain" description="TonB-dependent receptor plug" evidence="12">
    <location>
        <begin position="116"/>
        <end position="221"/>
    </location>
</feature>
<evidence type="ECO:0000256" key="1">
    <source>
        <dbReference type="ARBA" id="ARBA00004571"/>
    </source>
</evidence>